<evidence type="ECO:0000313" key="1">
    <source>
        <dbReference type="EMBL" id="OIN59293.1"/>
    </source>
</evidence>
<accession>A0A1S2VKN0</accession>
<dbReference type="Proteomes" id="UP000181790">
    <property type="component" value="Unassembled WGS sequence"/>
</dbReference>
<dbReference type="SUPFAM" id="SSF53474">
    <property type="entry name" value="alpha/beta-Hydrolases"/>
    <property type="match status" value="1"/>
</dbReference>
<gene>
    <name evidence="1" type="ORF">BLX24_09915</name>
</gene>
<dbReference type="RefSeq" id="WP_071502975.1">
    <property type="nucleotide sequence ID" value="NZ_MORL01000004.1"/>
</dbReference>
<dbReference type="Pfam" id="PF00756">
    <property type="entry name" value="Esterase"/>
    <property type="match status" value="1"/>
</dbReference>
<protein>
    <submittedName>
        <fullName evidence="1">Esterase</fullName>
    </submittedName>
</protein>
<organism evidence="1 2">
    <name type="scientific">Arsenicibacter rosenii</name>
    <dbReference type="NCBI Taxonomy" id="1750698"/>
    <lineage>
        <taxon>Bacteria</taxon>
        <taxon>Pseudomonadati</taxon>
        <taxon>Bacteroidota</taxon>
        <taxon>Cytophagia</taxon>
        <taxon>Cytophagales</taxon>
        <taxon>Spirosomataceae</taxon>
        <taxon>Arsenicibacter</taxon>
    </lineage>
</organism>
<dbReference type="PANTHER" id="PTHR48098">
    <property type="entry name" value="ENTEROCHELIN ESTERASE-RELATED"/>
    <property type="match status" value="1"/>
</dbReference>
<dbReference type="Gene3D" id="3.40.50.1820">
    <property type="entry name" value="alpha/beta hydrolase"/>
    <property type="match status" value="1"/>
</dbReference>
<proteinExistence type="predicted"/>
<reference evidence="1 2" key="1">
    <citation type="submission" date="2016-10" db="EMBL/GenBank/DDBJ databases">
        <title>Arsenicibacter rosenii gen. nov., sp. nov., an efficient arsenic-methylating bacterium isolated from an arsenic-contaminated paddy soil.</title>
        <authorList>
            <person name="Huang K."/>
        </authorList>
    </citation>
    <scope>NUCLEOTIDE SEQUENCE [LARGE SCALE GENOMIC DNA]</scope>
    <source>
        <strain evidence="1 2">SM-1</strain>
    </source>
</reference>
<dbReference type="AlphaFoldDB" id="A0A1S2VKN0"/>
<dbReference type="InterPro" id="IPR000801">
    <property type="entry name" value="Esterase-like"/>
</dbReference>
<dbReference type="PANTHER" id="PTHR48098:SF3">
    <property type="entry name" value="IRON(III) ENTEROBACTIN ESTERASE"/>
    <property type="match status" value="1"/>
</dbReference>
<comment type="caution">
    <text evidence="1">The sequence shown here is derived from an EMBL/GenBank/DDBJ whole genome shotgun (WGS) entry which is preliminary data.</text>
</comment>
<keyword evidence="2" id="KW-1185">Reference proteome</keyword>
<dbReference type="InterPro" id="IPR050583">
    <property type="entry name" value="Mycobacterial_A85_antigen"/>
</dbReference>
<name>A0A1S2VKN0_9BACT</name>
<dbReference type="InterPro" id="IPR029058">
    <property type="entry name" value="AB_hydrolase_fold"/>
</dbReference>
<dbReference type="EMBL" id="MORL01000004">
    <property type="protein sequence ID" value="OIN59293.1"/>
    <property type="molecule type" value="Genomic_DNA"/>
</dbReference>
<evidence type="ECO:0000313" key="2">
    <source>
        <dbReference type="Proteomes" id="UP000181790"/>
    </source>
</evidence>
<sequence>MHREYHEWYSPNLGRKMELLIFGHAGARVLVFPTRCGRFYEYENFGLVEALADKINNGWIQLFCVDSIDAESVYNLYAPPKDRIRRHLQYEQYILDEVLPLTRVKNDQPFMISHGCSLGAFHAMNIALRHPHLFGRIVAFSGRYDLSTPVEDFRSLFDNAYDEDIYFNTPVHFLPNLQDEYTLSLIRRMQITFTIGDQDPFLGNNMALRDIFHEKQIPHEFYVWQGRAHKAKYWHKMVQMYL</sequence>
<dbReference type="OrthoDB" id="9775130at2"/>